<feature type="transmembrane region" description="Helical" evidence="1">
    <location>
        <begin position="38"/>
        <end position="56"/>
    </location>
</feature>
<feature type="transmembrane region" description="Helical" evidence="1">
    <location>
        <begin position="98"/>
        <end position="119"/>
    </location>
</feature>
<keyword evidence="1" id="KW-1133">Transmembrane helix</keyword>
<organism evidence="2 3">
    <name type="scientific">Brevibacterium casei</name>
    <dbReference type="NCBI Taxonomy" id="33889"/>
    <lineage>
        <taxon>Bacteria</taxon>
        <taxon>Bacillati</taxon>
        <taxon>Actinomycetota</taxon>
        <taxon>Actinomycetes</taxon>
        <taxon>Micrococcales</taxon>
        <taxon>Brevibacteriaceae</taxon>
        <taxon>Brevibacterium</taxon>
    </lineage>
</organism>
<sequence length="133" mass="14271">MTSKTCTVLLGVTTLCAWGSLAEIVKALLRQQPIVNGIGVLMVLSTLAAGGVWWYFRSRGLRPEVKSFVGSVPQGAALLSVCVLAFVVPGFFSRGTDIIDLVVTAVIAGAVVWLVLHLLRRRYFTPPDSPSDL</sequence>
<reference evidence="2 3" key="1">
    <citation type="submission" date="2020-12" db="EMBL/GenBank/DDBJ databases">
        <title>FDA dAtabase for Regulatory Grade micrObial Sequences (FDA-ARGOS): Supporting development and validation of Infectious Disease Dx tests.</title>
        <authorList>
            <person name="Sproer C."/>
            <person name="Gronow S."/>
            <person name="Severitt S."/>
            <person name="Schroder I."/>
            <person name="Tallon L."/>
            <person name="Sadzewicz L."/>
            <person name="Zhao X."/>
            <person name="Boylan J."/>
            <person name="Ott S."/>
            <person name="Bowen H."/>
            <person name="Vavikolanu K."/>
            <person name="Mehta A."/>
            <person name="Aluvathingal J."/>
            <person name="Nadendla S."/>
            <person name="Lowell S."/>
            <person name="Myers T."/>
            <person name="Yan Y."/>
            <person name="Sichtig H."/>
        </authorList>
    </citation>
    <scope>NUCLEOTIDE SEQUENCE [LARGE SCALE GENOMIC DNA]</scope>
    <source>
        <strain evidence="2 3">FDAARGOS_990</strain>
    </source>
</reference>
<dbReference type="AlphaFoldDB" id="A0A7T4A1S9"/>
<gene>
    <name evidence="2" type="ORF">I6H47_07495</name>
</gene>
<keyword evidence="1" id="KW-0812">Transmembrane</keyword>
<feature type="transmembrane region" description="Helical" evidence="1">
    <location>
        <begin position="68"/>
        <end position="92"/>
    </location>
</feature>
<keyword evidence="1" id="KW-0472">Membrane</keyword>
<evidence type="ECO:0000256" key="1">
    <source>
        <dbReference type="SAM" id="Phobius"/>
    </source>
</evidence>
<evidence type="ECO:0000313" key="2">
    <source>
        <dbReference type="EMBL" id="QQB15750.1"/>
    </source>
</evidence>
<dbReference type="EMBL" id="CP065989">
    <property type="protein sequence ID" value="QQB15750.1"/>
    <property type="molecule type" value="Genomic_DNA"/>
</dbReference>
<name>A0A7T4A1S9_9MICO</name>
<dbReference type="Proteomes" id="UP000595374">
    <property type="component" value="Chromosome"/>
</dbReference>
<accession>A0A7T4A1S9</accession>
<dbReference type="RefSeq" id="WP_198500680.1">
    <property type="nucleotide sequence ID" value="NZ_CP065989.1"/>
</dbReference>
<evidence type="ECO:0000313" key="3">
    <source>
        <dbReference type="Proteomes" id="UP000595374"/>
    </source>
</evidence>
<protein>
    <submittedName>
        <fullName evidence="2">Uncharacterized protein</fullName>
    </submittedName>
</protein>
<proteinExistence type="predicted"/>